<organism evidence="1 2">
    <name type="scientific">Cryptotermes secundus</name>
    <dbReference type="NCBI Taxonomy" id="105785"/>
    <lineage>
        <taxon>Eukaryota</taxon>
        <taxon>Metazoa</taxon>
        <taxon>Ecdysozoa</taxon>
        <taxon>Arthropoda</taxon>
        <taxon>Hexapoda</taxon>
        <taxon>Insecta</taxon>
        <taxon>Pterygota</taxon>
        <taxon>Neoptera</taxon>
        <taxon>Polyneoptera</taxon>
        <taxon>Dictyoptera</taxon>
        <taxon>Blattodea</taxon>
        <taxon>Blattoidea</taxon>
        <taxon>Termitoidae</taxon>
        <taxon>Kalotermitidae</taxon>
        <taxon>Cryptotermitinae</taxon>
        <taxon>Cryptotermes</taxon>
    </lineage>
</organism>
<dbReference type="InParanoid" id="A0A2J7QP87"/>
<dbReference type="EMBL" id="NEVH01012095">
    <property type="protein sequence ID" value="PNF30400.1"/>
    <property type="molecule type" value="Genomic_DNA"/>
</dbReference>
<evidence type="ECO:0000313" key="1">
    <source>
        <dbReference type="EMBL" id="PNF30400.1"/>
    </source>
</evidence>
<comment type="caution">
    <text evidence="1">The sequence shown here is derived from an EMBL/GenBank/DDBJ whole genome shotgun (WGS) entry which is preliminary data.</text>
</comment>
<evidence type="ECO:0000313" key="2">
    <source>
        <dbReference type="Proteomes" id="UP000235965"/>
    </source>
</evidence>
<name>A0A2J7QP87_9NEOP</name>
<proteinExistence type="predicted"/>
<accession>A0A2J7QP87</accession>
<sequence>MNSKNKNIRELYRGINDFKRGYEPRSNLMSEVQSAIAKLKRYKSLGSDQSPAETIQAVGEILRSKIHKLINSIWNTEKLPDQWKESIIVPVHKKGDKTDCSNYRGISLLSTSCKILSNIVLSILSSYI</sequence>
<dbReference type="PANTHER" id="PTHR19446">
    <property type="entry name" value="REVERSE TRANSCRIPTASES"/>
    <property type="match status" value="1"/>
</dbReference>
<reference evidence="1 2" key="1">
    <citation type="submission" date="2017-12" db="EMBL/GenBank/DDBJ databases">
        <title>Hemimetabolous genomes reveal molecular basis of termite eusociality.</title>
        <authorList>
            <person name="Harrison M.C."/>
            <person name="Jongepier E."/>
            <person name="Robertson H.M."/>
            <person name="Arning N."/>
            <person name="Bitard-Feildel T."/>
            <person name="Chao H."/>
            <person name="Childers C.P."/>
            <person name="Dinh H."/>
            <person name="Doddapaneni H."/>
            <person name="Dugan S."/>
            <person name="Gowin J."/>
            <person name="Greiner C."/>
            <person name="Han Y."/>
            <person name="Hu H."/>
            <person name="Hughes D.S.T."/>
            <person name="Huylmans A.-K."/>
            <person name="Kemena C."/>
            <person name="Kremer L.P.M."/>
            <person name="Lee S.L."/>
            <person name="Lopez-Ezquerra A."/>
            <person name="Mallet L."/>
            <person name="Monroy-Kuhn J.M."/>
            <person name="Moser A."/>
            <person name="Murali S.C."/>
            <person name="Muzny D.M."/>
            <person name="Otani S."/>
            <person name="Piulachs M.-D."/>
            <person name="Poelchau M."/>
            <person name="Qu J."/>
            <person name="Schaub F."/>
            <person name="Wada-Katsumata A."/>
            <person name="Worley K.C."/>
            <person name="Xie Q."/>
            <person name="Ylla G."/>
            <person name="Poulsen M."/>
            <person name="Gibbs R.A."/>
            <person name="Schal C."/>
            <person name="Richards S."/>
            <person name="Belles X."/>
            <person name="Korb J."/>
            <person name="Bornberg-Bauer E."/>
        </authorList>
    </citation>
    <scope>NUCLEOTIDE SEQUENCE [LARGE SCALE GENOMIC DNA]</scope>
    <source>
        <tissue evidence="1">Whole body</tissue>
    </source>
</reference>
<dbReference type="AlphaFoldDB" id="A0A2J7QP87"/>
<protein>
    <recommendedName>
        <fullName evidence="3">Reverse transcriptase domain-containing protein</fullName>
    </recommendedName>
</protein>
<gene>
    <name evidence="1" type="ORF">B7P43_G12866</name>
</gene>
<keyword evidence="2" id="KW-1185">Reference proteome</keyword>
<dbReference type="Proteomes" id="UP000235965">
    <property type="component" value="Unassembled WGS sequence"/>
</dbReference>
<evidence type="ECO:0008006" key="3">
    <source>
        <dbReference type="Google" id="ProtNLM"/>
    </source>
</evidence>